<feature type="region of interest" description="Disordered" evidence="1">
    <location>
        <begin position="115"/>
        <end position="138"/>
    </location>
</feature>
<protein>
    <submittedName>
        <fullName evidence="3">Uncharacterized protein</fullName>
    </submittedName>
</protein>
<sequence>MSSSGSTSVVSYALRALPEEATLSGSVINVGPTATTLAIKCFGGNSIMCAPRKDITYTITIGPWALPTPPSEASTGVMDLLYTIPVSPPEVVSEHCEIASTLTPKICTTTGDPLAVEPNWTPSGTSTSTVTESAQTEGWAPASVTPITITAGLEKLKGHASPGSGSVASTSSGSASATSSLSSQAAGSEATTQSASVAMTGSEASNSAIATSAPSLTFASQSTASSTTASVSTSSHSGVATRVYGVGSGTMGLIGLVAAFVIR</sequence>
<feature type="compositionally biased region" description="Polar residues" evidence="1">
    <location>
        <begin position="120"/>
        <end position="136"/>
    </location>
</feature>
<gene>
    <name evidence="3" type="ORF">K461DRAFT_280441</name>
</gene>
<evidence type="ECO:0000313" key="4">
    <source>
        <dbReference type="Proteomes" id="UP000799439"/>
    </source>
</evidence>
<evidence type="ECO:0000313" key="3">
    <source>
        <dbReference type="EMBL" id="KAF2150432.1"/>
    </source>
</evidence>
<feature type="region of interest" description="Disordered" evidence="1">
    <location>
        <begin position="156"/>
        <end position="189"/>
    </location>
</feature>
<evidence type="ECO:0000256" key="2">
    <source>
        <dbReference type="SAM" id="Phobius"/>
    </source>
</evidence>
<proteinExistence type="predicted"/>
<keyword evidence="2" id="KW-0472">Membrane</keyword>
<keyword evidence="2" id="KW-0812">Transmembrane</keyword>
<dbReference type="Proteomes" id="UP000799439">
    <property type="component" value="Unassembled WGS sequence"/>
</dbReference>
<keyword evidence="4" id="KW-1185">Reference proteome</keyword>
<accession>A0A9P4MEX3</accession>
<dbReference type="AlphaFoldDB" id="A0A9P4MEX3"/>
<organism evidence="3 4">
    <name type="scientific">Myriangium duriaei CBS 260.36</name>
    <dbReference type="NCBI Taxonomy" id="1168546"/>
    <lineage>
        <taxon>Eukaryota</taxon>
        <taxon>Fungi</taxon>
        <taxon>Dikarya</taxon>
        <taxon>Ascomycota</taxon>
        <taxon>Pezizomycotina</taxon>
        <taxon>Dothideomycetes</taxon>
        <taxon>Dothideomycetidae</taxon>
        <taxon>Myriangiales</taxon>
        <taxon>Myriangiaceae</taxon>
        <taxon>Myriangium</taxon>
    </lineage>
</organism>
<feature type="transmembrane region" description="Helical" evidence="2">
    <location>
        <begin position="243"/>
        <end position="262"/>
    </location>
</feature>
<dbReference type="OrthoDB" id="4991875at2759"/>
<comment type="caution">
    <text evidence="3">The sequence shown here is derived from an EMBL/GenBank/DDBJ whole genome shotgun (WGS) entry which is preliminary data.</text>
</comment>
<feature type="compositionally biased region" description="Low complexity" evidence="1">
    <location>
        <begin position="160"/>
        <end position="189"/>
    </location>
</feature>
<evidence type="ECO:0000256" key="1">
    <source>
        <dbReference type="SAM" id="MobiDB-lite"/>
    </source>
</evidence>
<name>A0A9P4MEX3_9PEZI</name>
<dbReference type="EMBL" id="ML996089">
    <property type="protein sequence ID" value="KAF2150432.1"/>
    <property type="molecule type" value="Genomic_DNA"/>
</dbReference>
<keyword evidence="2" id="KW-1133">Transmembrane helix</keyword>
<reference evidence="3" key="1">
    <citation type="journal article" date="2020" name="Stud. Mycol.">
        <title>101 Dothideomycetes genomes: a test case for predicting lifestyles and emergence of pathogens.</title>
        <authorList>
            <person name="Haridas S."/>
            <person name="Albert R."/>
            <person name="Binder M."/>
            <person name="Bloem J."/>
            <person name="Labutti K."/>
            <person name="Salamov A."/>
            <person name="Andreopoulos B."/>
            <person name="Baker S."/>
            <person name="Barry K."/>
            <person name="Bills G."/>
            <person name="Bluhm B."/>
            <person name="Cannon C."/>
            <person name="Castanera R."/>
            <person name="Culley D."/>
            <person name="Daum C."/>
            <person name="Ezra D."/>
            <person name="Gonzalez J."/>
            <person name="Henrissat B."/>
            <person name="Kuo A."/>
            <person name="Liang C."/>
            <person name="Lipzen A."/>
            <person name="Lutzoni F."/>
            <person name="Magnuson J."/>
            <person name="Mondo S."/>
            <person name="Nolan M."/>
            <person name="Ohm R."/>
            <person name="Pangilinan J."/>
            <person name="Park H.-J."/>
            <person name="Ramirez L."/>
            <person name="Alfaro M."/>
            <person name="Sun H."/>
            <person name="Tritt A."/>
            <person name="Yoshinaga Y."/>
            <person name="Zwiers L.-H."/>
            <person name="Turgeon B."/>
            <person name="Goodwin S."/>
            <person name="Spatafora J."/>
            <person name="Crous P."/>
            <person name="Grigoriev I."/>
        </authorList>
    </citation>
    <scope>NUCLEOTIDE SEQUENCE</scope>
    <source>
        <strain evidence="3">CBS 260.36</strain>
    </source>
</reference>